<dbReference type="Gene3D" id="3.40.50.300">
    <property type="entry name" value="P-loop containing nucleotide triphosphate hydrolases"/>
    <property type="match status" value="2"/>
</dbReference>
<gene>
    <name evidence="2" type="primary">mcrB</name>
    <name evidence="2" type="ORF">LYSIN_00972</name>
</gene>
<dbReference type="Pfam" id="PF07728">
    <property type="entry name" value="AAA_5"/>
    <property type="match status" value="1"/>
</dbReference>
<dbReference type="PANTHER" id="PTHR37291:SF1">
    <property type="entry name" value="TYPE IV METHYL-DIRECTED RESTRICTION ENZYME ECOKMCRB SUBUNIT"/>
    <property type="match status" value="1"/>
</dbReference>
<dbReference type="EC" id="3.1.21.-" evidence="2"/>
<proteinExistence type="predicted"/>
<dbReference type="InterPro" id="IPR003593">
    <property type="entry name" value="AAA+_ATPase"/>
</dbReference>
<dbReference type="EMBL" id="PGLV01000001">
    <property type="protein sequence ID" value="POZ56189.1"/>
    <property type="molecule type" value="Genomic_DNA"/>
</dbReference>
<protein>
    <submittedName>
        <fullName evidence="2">5-methylcytosine-specific restriction enzyme B</fullName>
        <ecNumber evidence="2">3.1.21.-</ecNumber>
    </submittedName>
</protein>
<keyword evidence="2" id="KW-0378">Hydrolase</keyword>
<evidence type="ECO:0000313" key="3">
    <source>
        <dbReference type="Proteomes" id="UP000237319"/>
    </source>
</evidence>
<dbReference type="GO" id="GO:0016887">
    <property type="term" value="F:ATP hydrolysis activity"/>
    <property type="evidence" value="ECO:0007669"/>
    <property type="project" value="InterPro"/>
</dbReference>
<keyword evidence="3" id="KW-1185">Reference proteome</keyword>
<evidence type="ECO:0000313" key="2">
    <source>
        <dbReference type="EMBL" id="POZ56189.1"/>
    </source>
</evidence>
<evidence type="ECO:0000259" key="1">
    <source>
        <dbReference type="SMART" id="SM00382"/>
    </source>
</evidence>
<organism evidence="2 3">
    <name type="scientific">Lysinibacillus sphaericus</name>
    <name type="common">Bacillus sphaericus</name>
    <dbReference type="NCBI Taxonomy" id="1421"/>
    <lineage>
        <taxon>Bacteria</taxon>
        <taxon>Bacillati</taxon>
        <taxon>Bacillota</taxon>
        <taxon>Bacilli</taxon>
        <taxon>Bacillales</taxon>
        <taxon>Bacillaceae</taxon>
        <taxon>Lysinibacillus</taxon>
    </lineage>
</organism>
<dbReference type="AlphaFoldDB" id="A0A2S5CZD9"/>
<dbReference type="SMART" id="SM00382">
    <property type="entry name" value="AAA"/>
    <property type="match status" value="1"/>
</dbReference>
<dbReference type="InterPro" id="IPR011704">
    <property type="entry name" value="ATPase_dyneun-rel_AAA"/>
</dbReference>
<name>A0A2S5CZD9_LYSSH</name>
<dbReference type="PANTHER" id="PTHR37291">
    <property type="entry name" value="5-METHYLCYTOSINE-SPECIFIC RESTRICTION ENZYME B"/>
    <property type="match status" value="1"/>
</dbReference>
<reference evidence="2 3" key="1">
    <citation type="submission" date="2017-11" db="EMBL/GenBank/DDBJ databases">
        <title>Genome sequence of Lysinibacillus sphaericus, a lignin-degrading bacteria isolated from municipal solid waste soil.</title>
        <authorList>
            <person name="Persinoti G.F."/>
            <person name="Paixao D.A."/>
            <person name="Bugg T.D."/>
            <person name="Squina F.M."/>
        </authorList>
    </citation>
    <scope>NUCLEOTIDE SEQUENCE [LARGE SCALE GENOMIC DNA]</scope>
    <source>
        <strain evidence="2 3">A1</strain>
    </source>
</reference>
<comment type="caution">
    <text evidence="2">The sequence shown here is derived from an EMBL/GenBank/DDBJ whole genome shotgun (WGS) entry which is preliminary data.</text>
</comment>
<sequence>MKLRIKEEKFTPLAGKLLEGVSTRLLSAGENTEILLQDIHRIMNIQHSAQNESQGDENMSQAKNTILYGPPGTGKTYSVIEKAVNLVNPAFHETSPTREAYKEEYDRLFERKQIQFCTFHQSFAYEDFVEGLRSNEKGNFVPTDGIFKEMCAAASIGTQSHATYHFNENDINFYKMSLGYIYSDDGIYDYCTENNVIALGYGGDIDYTDCDSHQGVHDKVENEYYGDDEPSSVVSLVNCFKNNLKRDDIVIISGGNKSVRAIARVTGEYYFDDSTEIHYNHFREVEWLYVGAFIPVEQLLTKRFTQRTIYNLRQEYLKIDELKRLLSGEPAEEKKYVLIIDEINRGNISKIFGELITLIEDDKRLGNDNEIKVKLPYSKDEFGVPSNLYLLGTMNTADRSITLMDTALRRRFEFIEMLPQTDILSENIEGINVREMLDTMNKRIEYLYDRDHQIGHAFFINKTKTSELIQVMQHKVLPLLQEYFYEDWQKIELVLGGSDTTGGNDYFIRQEKMIATNLFNITPARMKTQQEKYSFVQDPTVQALLNVYGRV</sequence>
<dbReference type="GO" id="GO:0005524">
    <property type="term" value="F:ATP binding"/>
    <property type="evidence" value="ECO:0007669"/>
    <property type="project" value="InterPro"/>
</dbReference>
<dbReference type="SUPFAM" id="SSF52540">
    <property type="entry name" value="P-loop containing nucleoside triphosphate hydrolases"/>
    <property type="match status" value="2"/>
</dbReference>
<dbReference type="InterPro" id="IPR052934">
    <property type="entry name" value="Methyl-DNA_Rec/Restrict_Enz"/>
</dbReference>
<accession>A0A2S5CZD9</accession>
<dbReference type="InterPro" id="IPR027417">
    <property type="entry name" value="P-loop_NTPase"/>
</dbReference>
<dbReference type="Proteomes" id="UP000237319">
    <property type="component" value="Unassembled WGS sequence"/>
</dbReference>
<dbReference type="REBASE" id="269961">
    <property type="entry name" value="LspA1BMcrBCP"/>
</dbReference>
<feature type="domain" description="AAA+ ATPase" evidence="1">
    <location>
        <begin position="61"/>
        <end position="422"/>
    </location>
</feature>
<dbReference type="RefSeq" id="WP_103976421.1">
    <property type="nucleotide sequence ID" value="NZ_CP194323.1"/>
</dbReference>